<evidence type="ECO:0000313" key="2">
    <source>
        <dbReference type="EMBL" id="RHW73141.1"/>
    </source>
</evidence>
<proteinExistence type="predicted"/>
<dbReference type="AlphaFoldDB" id="A0A3L6LC48"/>
<dbReference type="Proteomes" id="UP000266743">
    <property type="component" value="Chromosome 4"/>
</dbReference>
<organism evidence="2">
    <name type="scientific">Trypanosoma brucei equiperdum</name>
    <dbReference type="NCBI Taxonomy" id="630700"/>
    <lineage>
        <taxon>Eukaryota</taxon>
        <taxon>Discoba</taxon>
        <taxon>Euglenozoa</taxon>
        <taxon>Kinetoplastea</taxon>
        <taxon>Metakinetoplastina</taxon>
        <taxon>Trypanosomatida</taxon>
        <taxon>Trypanosomatidae</taxon>
        <taxon>Trypanosoma</taxon>
    </lineage>
</organism>
<dbReference type="PROSITE" id="PS00108">
    <property type="entry name" value="PROTEIN_KINASE_ST"/>
    <property type="match status" value="1"/>
</dbReference>
<dbReference type="InterPro" id="IPR053235">
    <property type="entry name" value="Ser_Thr_kinase"/>
</dbReference>
<dbReference type="InterPro" id="IPR011009">
    <property type="entry name" value="Kinase-like_dom_sf"/>
</dbReference>
<name>A0A3L6LC48_9TRYP</name>
<feature type="domain" description="Protein kinase" evidence="1">
    <location>
        <begin position="254"/>
        <end position="579"/>
    </location>
</feature>
<dbReference type="PANTHER" id="PTHR24361:SF613">
    <property type="entry name" value="NUCLEAR RECEPTOR-BINDING PROTEIN-RELATED"/>
    <property type="match status" value="1"/>
</dbReference>
<dbReference type="CDD" id="cd00180">
    <property type="entry name" value="PKc"/>
    <property type="match status" value="1"/>
</dbReference>
<sequence>MAHGASPTLSVCSTAAVPRKYGAKDFVSKLYAMMKQFYTDGAAVSTKLSGDTVRSRNDRCNAGETHTREGDVGTRRVHNAGKVGMTSSCSAKCIGLPLPAAEPPNASTGRRLVHFEEKEHPVSVKAEKRSRYLCVVLWPSNLNKGEVPYQPRDVAECSEWGVYGTVLGYTDDDTGLIWHKRGDLFASCLPLSAISVAMCVPAVRCRHCAHVVPRTEVIPHVGIHQLGLGKETGAFVDDETWGTACGDTHLLQHLQRMGVVGSGGQGDVVLCRVRDSKEEARYVVKVMQFSSMEAATSVYHRAVRYMLLQHERLDTHLVEYLAVRLLPGGTTAEIVMPYYAGGDLATAIRELNVDRFEELYICSLILQILKALVFLHEHQPPVVHGDLKAENILLSDEGREAVLTDFDSYRELNAYEKSIRAGMGTIAWMAPEVRHKRQLMSASDLWGVGLLMYVLAVLPDYPMITDPNTGVSELMNATVWRAYDVGSDSHEASTTDGHATAEIFDILDNSTIHESRINQKVTTGYVTLTECVRKNVRRRGYSDAFVDLTTRLLSYHPGKRPRARGAVEELAKVIQNHHT</sequence>
<dbReference type="Gene3D" id="1.10.510.10">
    <property type="entry name" value="Transferase(Phosphotransferase) domain 1"/>
    <property type="match status" value="1"/>
</dbReference>
<keyword evidence="2" id="KW-0808">Transferase</keyword>
<dbReference type="InterPro" id="IPR008271">
    <property type="entry name" value="Ser/Thr_kinase_AS"/>
</dbReference>
<evidence type="ECO:0000259" key="1">
    <source>
        <dbReference type="PROSITE" id="PS50011"/>
    </source>
</evidence>
<dbReference type="InterPro" id="IPR000719">
    <property type="entry name" value="Prot_kinase_dom"/>
</dbReference>
<dbReference type="SMART" id="SM00220">
    <property type="entry name" value="S_TKc"/>
    <property type="match status" value="1"/>
</dbReference>
<dbReference type="Pfam" id="PF00069">
    <property type="entry name" value="Pkinase"/>
    <property type="match status" value="1"/>
</dbReference>
<dbReference type="GO" id="GO:0005524">
    <property type="term" value="F:ATP binding"/>
    <property type="evidence" value="ECO:0007669"/>
    <property type="project" value="InterPro"/>
</dbReference>
<accession>A0A3L6LC48</accession>
<comment type="caution">
    <text evidence="2">The sequence shown here is derived from an EMBL/GenBank/DDBJ whole genome shotgun (WGS) entry which is preliminary data.</text>
</comment>
<gene>
    <name evidence="2" type="ORF">DPX39_040062900</name>
</gene>
<dbReference type="GO" id="GO:0005737">
    <property type="term" value="C:cytoplasm"/>
    <property type="evidence" value="ECO:0007669"/>
    <property type="project" value="TreeGrafter"/>
</dbReference>
<reference evidence="2" key="1">
    <citation type="submission" date="2018-09" db="EMBL/GenBank/DDBJ databases">
        <title>whole genome sequence of T. equiperdum IVM-t1 strain.</title>
        <authorList>
            <person name="Suganuma K."/>
        </authorList>
    </citation>
    <scope>NUCLEOTIDE SEQUENCE [LARGE SCALE GENOMIC DNA]</scope>
    <source>
        <strain evidence="2">IVM-t1</strain>
    </source>
</reference>
<dbReference type="GO" id="GO:0004674">
    <property type="term" value="F:protein serine/threonine kinase activity"/>
    <property type="evidence" value="ECO:0007669"/>
    <property type="project" value="TreeGrafter"/>
</dbReference>
<dbReference type="SUPFAM" id="SSF56112">
    <property type="entry name" value="Protein kinase-like (PK-like)"/>
    <property type="match status" value="1"/>
</dbReference>
<dbReference type="PANTHER" id="PTHR24361">
    <property type="entry name" value="MITOGEN-ACTIVATED KINASE KINASE KINASE"/>
    <property type="match status" value="1"/>
</dbReference>
<protein>
    <submittedName>
        <fullName evidence="2">Protein kinase</fullName>
    </submittedName>
</protein>
<dbReference type="PROSITE" id="PS50011">
    <property type="entry name" value="PROTEIN_KINASE_DOM"/>
    <property type="match status" value="1"/>
</dbReference>
<dbReference type="EMBL" id="QSBY01000004">
    <property type="protein sequence ID" value="RHW73141.1"/>
    <property type="molecule type" value="Genomic_DNA"/>
</dbReference>
<keyword evidence="2" id="KW-0418">Kinase</keyword>